<evidence type="ECO:0000256" key="2">
    <source>
        <dbReference type="ARBA" id="ARBA00022695"/>
    </source>
</evidence>
<protein>
    <recommendedName>
        <fullName evidence="11">Integrase zinc-binding domain-containing protein</fullName>
    </recommendedName>
</protein>
<dbReference type="Pfam" id="PF17921">
    <property type="entry name" value="Integrase_H2C2"/>
    <property type="match status" value="1"/>
</dbReference>
<proteinExistence type="predicted"/>
<dbReference type="AlphaFoldDB" id="A0A8T8SA32"/>
<evidence type="ECO:0000259" key="7">
    <source>
        <dbReference type="Pfam" id="PF17917"/>
    </source>
</evidence>
<comment type="caution">
    <text evidence="9">The sequence shown here is derived from an EMBL/GenBank/DDBJ whole genome shotgun (WGS) entry which is preliminary data.</text>
</comment>
<keyword evidence="2" id="KW-0548">Nucleotidyltransferase</keyword>
<feature type="non-terminal residue" evidence="9">
    <location>
        <position position="234"/>
    </location>
</feature>
<dbReference type="InterPro" id="IPR041588">
    <property type="entry name" value="Integrase_H2C2"/>
</dbReference>
<dbReference type="GO" id="GO:0004519">
    <property type="term" value="F:endonuclease activity"/>
    <property type="evidence" value="ECO:0007669"/>
    <property type="project" value="UniProtKB-KW"/>
</dbReference>
<feature type="domain" description="Integrase zinc-binding" evidence="8">
    <location>
        <begin position="185"/>
        <end position="234"/>
    </location>
</feature>
<evidence type="ECO:0000256" key="6">
    <source>
        <dbReference type="ARBA" id="ARBA00022918"/>
    </source>
</evidence>
<dbReference type="PANTHER" id="PTHR37984:SF5">
    <property type="entry name" value="PROTEIN NYNRIN-LIKE"/>
    <property type="match status" value="1"/>
</dbReference>
<dbReference type="InterPro" id="IPR043502">
    <property type="entry name" value="DNA/RNA_pol_sf"/>
</dbReference>
<dbReference type="SUPFAM" id="SSF56672">
    <property type="entry name" value="DNA/RNA polymerases"/>
    <property type="match status" value="1"/>
</dbReference>
<evidence type="ECO:0000256" key="1">
    <source>
        <dbReference type="ARBA" id="ARBA00022679"/>
    </source>
</evidence>
<organism evidence="9 10">
    <name type="scientific">Tilletia indica</name>
    <dbReference type="NCBI Taxonomy" id="43049"/>
    <lineage>
        <taxon>Eukaryota</taxon>
        <taxon>Fungi</taxon>
        <taxon>Dikarya</taxon>
        <taxon>Basidiomycota</taxon>
        <taxon>Ustilaginomycotina</taxon>
        <taxon>Exobasidiomycetes</taxon>
        <taxon>Tilletiales</taxon>
        <taxon>Tilletiaceae</taxon>
        <taxon>Tilletia</taxon>
    </lineage>
</organism>
<keyword evidence="5" id="KW-0378">Hydrolase</keyword>
<reference evidence="9" key="2">
    <citation type="journal article" date="2019" name="IMA Fungus">
        <title>Genome sequencing and comparison of five Tilletia species to identify candidate genes for the detection of regulated species infecting wheat.</title>
        <authorList>
            <person name="Nguyen H.D.T."/>
            <person name="Sultana T."/>
            <person name="Kesanakurti P."/>
            <person name="Hambleton S."/>
        </authorList>
    </citation>
    <scope>NUCLEOTIDE SEQUENCE</scope>
    <source>
        <strain evidence="9">DAOMC 236416</strain>
    </source>
</reference>
<evidence type="ECO:0000256" key="3">
    <source>
        <dbReference type="ARBA" id="ARBA00022722"/>
    </source>
</evidence>
<dbReference type="GO" id="GO:0003964">
    <property type="term" value="F:RNA-directed DNA polymerase activity"/>
    <property type="evidence" value="ECO:0007669"/>
    <property type="project" value="UniProtKB-KW"/>
</dbReference>
<dbReference type="Gene3D" id="1.10.340.70">
    <property type="match status" value="1"/>
</dbReference>
<keyword evidence="3" id="KW-0540">Nuclease</keyword>
<feature type="domain" description="Reverse transcriptase RNase H-like" evidence="7">
    <location>
        <begin position="1"/>
        <end position="85"/>
    </location>
</feature>
<evidence type="ECO:0000313" key="9">
    <source>
        <dbReference type="EMBL" id="KAE8235692.1"/>
    </source>
</evidence>
<dbReference type="CDD" id="cd09274">
    <property type="entry name" value="RNase_HI_RT_Ty3"/>
    <property type="match status" value="1"/>
</dbReference>
<dbReference type="Proteomes" id="UP000077521">
    <property type="component" value="Unassembled WGS sequence"/>
</dbReference>
<keyword evidence="10" id="KW-1185">Reference proteome</keyword>
<evidence type="ECO:0000256" key="4">
    <source>
        <dbReference type="ARBA" id="ARBA00022759"/>
    </source>
</evidence>
<reference evidence="9" key="1">
    <citation type="submission" date="2016-04" db="EMBL/GenBank/DDBJ databases">
        <authorList>
            <person name="Nguyen H.D."/>
            <person name="Samba Siva P."/>
            <person name="Cullis J."/>
            <person name="Levesque C.A."/>
            <person name="Hambleton S."/>
        </authorList>
    </citation>
    <scope>NUCLEOTIDE SEQUENCE</scope>
    <source>
        <strain evidence="9">DAOMC 236416</strain>
    </source>
</reference>
<accession>A0A8T8SA32</accession>
<dbReference type="InterPro" id="IPR050951">
    <property type="entry name" value="Retrovirus_Pol_polyprotein"/>
</dbReference>
<keyword evidence="4" id="KW-0255">Endonuclease</keyword>
<dbReference type="Pfam" id="PF17917">
    <property type="entry name" value="RT_RNaseH"/>
    <property type="match status" value="1"/>
</dbReference>
<keyword evidence="6" id="KW-0695">RNA-directed DNA polymerase</keyword>
<evidence type="ECO:0000259" key="8">
    <source>
        <dbReference type="Pfam" id="PF17921"/>
    </source>
</evidence>
<dbReference type="InterPro" id="IPR041373">
    <property type="entry name" value="RT_RNaseH"/>
</dbReference>
<evidence type="ECO:0000256" key="5">
    <source>
        <dbReference type="ARBA" id="ARBA00022801"/>
    </source>
</evidence>
<keyword evidence="1" id="KW-0808">Transferase</keyword>
<dbReference type="PANTHER" id="PTHR37984">
    <property type="entry name" value="PROTEIN CBG26694"/>
    <property type="match status" value="1"/>
</dbReference>
<name>A0A8T8SA32_9BASI</name>
<dbReference type="GO" id="GO:0016787">
    <property type="term" value="F:hydrolase activity"/>
    <property type="evidence" value="ECO:0007669"/>
    <property type="project" value="UniProtKB-KW"/>
</dbReference>
<evidence type="ECO:0000313" key="10">
    <source>
        <dbReference type="Proteomes" id="UP000077521"/>
    </source>
</evidence>
<evidence type="ECO:0008006" key="11">
    <source>
        <dbReference type="Google" id="ProtNLM"/>
    </source>
</evidence>
<sequence length="234" mass="26592">MQQDDASVWHPVAFDGRKLNPAESNYPVHEKELLGIRNALQVWRQYVDNGLTITVVTDHESLKYLPTTRIASKRLARWVADFGEYPLELVYRRGEDNVVADAMSRRSDFLAALGYSPSFLSSLEDEPPEVSYMYDFLTSGCLPLVLASGLLRKIQDSASSYRIDPNGTLFRVLEDDRIAPYIDPVHRVHLMSKLHLTHGHLGATGLWGLIRLRGWWPGMKSDLRRFCMTCGPCQ</sequence>
<dbReference type="EMBL" id="LWDF02002622">
    <property type="protein sequence ID" value="KAE8235692.1"/>
    <property type="molecule type" value="Genomic_DNA"/>
</dbReference>
<gene>
    <name evidence="9" type="ORF">A4X13_0g9408</name>
</gene>